<name>A0AAW1LBV4_POPJA</name>
<keyword evidence="2" id="KW-1185">Reference proteome</keyword>
<dbReference type="AlphaFoldDB" id="A0AAW1LBV4"/>
<dbReference type="Proteomes" id="UP001458880">
    <property type="component" value="Unassembled WGS sequence"/>
</dbReference>
<organism evidence="1 2">
    <name type="scientific">Popillia japonica</name>
    <name type="common">Japanese beetle</name>
    <dbReference type="NCBI Taxonomy" id="7064"/>
    <lineage>
        <taxon>Eukaryota</taxon>
        <taxon>Metazoa</taxon>
        <taxon>Ecdysozoa</taxon>
        <taxon>Arthropoda</taxon>
        <taxon>Hexapoda</taxon>
        <taxon>Insecta</taxon>
        <taxon>Pterygota</taxon>
        <taxon>Neoptera</taxon>
        <taxon>Endopterygota</taxon>
        <taxon>Coleoptera</taxon>
        <taxon>Polyphaga</taxon>
        <taxon>Scarabaeiformia</taxon>
        <taxon>Scarabaeidae</taxon>
        <taxon>Rutelinae</taxon>
        <taxon>Popillia</taxon>
    </lineage>
</organism>
<comment type="caution">
    <text evidence="1">The sequence shown here is derived from an EMBL/GenBank/DDBJ whole genome shotgun (WGS) entry which is preliminary data.</text>
</comment>
<sequence length="89" mass="10719">MLKEYYEDGTLITPNTFTEKISDLNRKCTMVLPKGNRPMPYWWDADIEIKRKECHSLRRIWTRTKRSRGDVPIPSADERFHPLDNTFKY</sequence>
<evidence type="ECO:0000313" key="2">
    <source>
        <dbReference type="Proteomes" id="UP001458880"/>
    </source>
</evidence>
<protein>
    <submittedName>
        <fullName evidence="1">Uncharacterized protein</fullName>
    </submittedName>
</protein>
<dbReference type="EMBL" id="JASPKY010000140">
    <property type="protein sequence ID" value="KAK9730943.1"/>
    <property type="molecule type" value="Genomic_DNA"/>
</dbReference>
<accession>A0AAW1LBV4</accession>
<proteinExistence type="predicted"/>
<reference evidence="1 2" key="1">
    <citation type="journal article" date="2024" name="BMC Genomics">
        <title>De novo assembly and annotation of Popillia japonica's genome with initial clues to its potential as an invasive pest.</title>
        <authorList>
            <person name="Cucini C."/>
            <person name="Boschi S."/>
            <person name="Funari R."/>
            <person name="Cardaioli E."/>
            <person name="Iannotti N."/>
            <person name="Marturano G."/>
            <person name="Paoli F."/>
            <person name="Bruttini M."/>
            <person name="Carapelli A."/>
            <person name="Frati F."/>
            <person name="Nardi F."/>
        </authorList>
    </citation>
    <scope>NUCLEOTIDE SEQUENCE [LARGE SCALE GENOMIC DNA]</scope>
    <source>
        <strain evidence="1">DMR45628</strain>
    </source>
</reference>
<gene>
    <name evidence="1" type="ORF">QE152_g14106</name>
</gene>
<evidence type="ECO:0000313" key="1">
    <source>
        <dbReference type="EMBL" id="KAK9730943.1"/>
    </source>
</evidence>